<dbReference type="InterPro" id="IPR023631">
    <property type="entry name" value="Amidase_dom"/>
</dbReference>
<protein>
    <submittedName>
        <fullName evidence="2">Amidase</fullName>
        <ecNumber evidence="2">3.5.1.4</ecNumber>
    </submittedName>
</protein>
<dbReference type="PANTHER" id="PTHR43372">
    <property type="entry name" value="FATTY-ACID AMIDE HYDROLASE"/>
    <property type="match status" value="1"/>
</dbReference>
<feature type="domain" description="Amidase" evidence="1">
    <location>
        <begin position="21"/>
        <end position="460"/>
    </location>
</feature>
<gene>
    <name evidence="2" type="ORF">JJ685_15450</name>
</gene>
<sequence>MTPFAHEALRLLSQGAASSSELLQEQLDRVAAHDGAINAIAVLDDERARRRAAEADAARRRGESWGPLHGLPMTVKESFDVAGLPTTWGYPQFKDNVAQRNAEAVQRLVDAGAIVYGKTNVPVALADWQTFNPVYGTTSNPWDTTRVPGGSSGGAAAALAAGFTSLELGSDIGASIRNPAHYCGIFGHKPTWGVVPMGGHQLPGLACPDSVDIGVAGPMACSARDLRLAMDVLASPPRRFGPHGWQPGQWCDPGRPIDQLRIAVLTDDSHARVDNTIVHRLHELAEFLRKRVQRVDIDRRPVDSAEARIVYLHLVRAATGAFLDATAYDAACQAAAQLQPDDVSYRACHYRGTTLTHRDWVGFDQRRSQLKAQWARFFQDFDLLICPVATTTAFAHNQTGQRWERLVDVNGTAQEGTDSMFWAGYPGVVGLPATAVPLGQDAQGLPFGAQLIAPAFADPLALRFAEWLEHEWYAFRAPPLRSGTERTAK</sequence>
<organism evidence="2 3">
    <name type="scientific">Ramlibacter monticola</name>
    <dbReference type="NCBI Taxonomy" id="1926872"/>
    <lineage>
        <taxon>Bacteria</taxon>
        <taxon>Pseudomonadati</taxon>
        <taxon>Pseudomonadota</taxon>
        <taxon>Betaproteobacteria</taxon>
        <taxon>Burkholderiales</taxon>
        <taxon>Comamonadaceae</taxon>
        <taxon>Ramlibacter</taxon>
    </lineage>
</organism>
<dbReference type="EC" id="3.5.1.4" evidence="2"/>
<dbReference type="EMBL" id="JAEQNE010000003">
    <property type="protein sequence ID" value="MBL0392535.1"/>
    <property type="molecule type" value="Genomic_DNA"/>
</dbReference>
<dbReference type="SUPFAM" id="SSF75304">
    <property type="entry name" value="Amidase signature (AS) enzymes"/>
    <property type="match status" value="1"/>
</dbReference>
<evidence type="ECO:0000313" key="3">
    <source>
        <dbReference type="Proteomes" id="UP000599109"/>
    </source>
</evidence>
<evidence type="ECO:0000313" key="2">
    <source>
        <dbReference type="EMBL" id="MBL0392535.1"/>
    </source>
</evidence>
<dbReference type="GO" id="GO:0004040">
    <property type="term" value="F:amidase activity"/>
    <property type="evidence" value="ECO:0007669"/>
    <property type="project" value="UniProtKB-EC"/>
</dbReference>
<proteinExistence type="predicted"/>
<dbReference type="Proteomes" id="UP000599109">
    <property type="component" value="Unassembled WGS sequence"/>
</dbReference>
<dbReference type="PANTHER" id="PTHR43372:SF4">
    <property type="entry name" value="FATTY-ACID AMIDE HYDROLASE 2"/>
    <property type="match status" value="1"/>
</dbReference>
<dbReference type="Gene3D" id="3.90.1300.10">
    <property type="entry name" value="Amidase signature (AS) domain"/>
    <property type="match status" value="1"/>
</dbReference>
<dbReference type="InterPro" id="IPR036928">
    <property type="entry name" value="AS_sf"/>
</dbReference>
<accession>A0A937CTG7</accession>
<reference evidence="2 3" key="1">
    <citation type="journal article" date="2017" name="Int. J. Syst. Evol. Microbiol.">
        <title>Ramlibacter monticola sp. nov., isolated from forest soil.</title>
        <authorList>
            <person name="Chaudhary D.K."/>
            <person name="Kim J."/>
        </authorList>
    </citation>
    <scope>NUCLEOTIDE SEQUENCE [LARGE SCALE GENOMIC DNA]</scope>
    <source>
        <strain evidence="2 3">KACC 19175</strain>
    </source>
</reference>
<dbReference type="AlphaFoldDB" id="A0A937CTG7"/>
<dbReference type="NCBIfam" id="NF004816">
    <property type="entry name" value="PRK06170.1"/>
    <property type="match status" value="1"/>
</dbReference>
<dbReference type="Pfam" id="PF01425">
    <property type="entry name" value="Amidase"/>
    <property type="match status" value="1"/>
</dbReference>
<evidence type="ECO:0000259" key="1">
    <source>
        <dbReference type="Pfam" id="PF01425"/>
    </source>
</evidence>
<name>A0A937CTG7_9BURK</name>
<comment type="caution">
    <text evidence="2">The sequence shown here is derived from an EMBL/GenBank/DDBJ whole genome shotgun (WGS) entry which is preliminary data.</text>
</comment>
<dbReference type="GO" id="GO:0012505">
    <property type="term" value="C:endomembrane system"/>
    <property type="evidence" value="ECO:0007669"/>
    <property type="project" value="TreeGrafter"/>
</dbReference>
<keyword evidence="3" id="KW-1185">Reference proteome</keyword>
<dbReference type="InterPro" id="IPR052739">
    <property type="entry name" value="FAAH2"/>
</dbReference>
<keyword evidence="2" id="KW-0378">Hydrolase</keyword>
<dbReference type="RefSeq" id="WP_201675155.1">
    <property type="nucleotide sequence ID" value="NZ_JAEQNE010000003.1"/>
</dbReference>